<dbReference type="InterPro" id="IPR011608">
    <property type="entry name" value="PRD"/>
</dbReference>
<dbReference type="OrthoDB" id="6447514at2"/>
<feature type="domain" description="PRD" evidence="1">
    <location>
        <begin position="31"/>
        <end position="111"/>
    </location>
</feature>
<comment type="caution">
    <text evidence="2">The sequence shown here is derived from an EMBL/GenBank/DDBJ whole genome shotgun (WGS) entry which is preliminary data.</text>
</comment>
<evidence type="ECO:0000313" key="2">
    <source>
        <dbReference type="EMBL" id="GEA60593.1"/>
    </source>
</evidence>
<keyword evidence="3" id="KW-1185">Reference proteome</keyword>
<reference evidence="2 3" key="1">
    <citation type="submission" date="2019-06" db="EMBL/GenBank/DDBJ databases">
        <title>Whole genome shotgun sequence of Vibrio comitans NBRC 102076.</title>
        <authorList>
            <person name="Hosoyama A."/>
            <person name="Uohara A."/>
            <person name="Ohji S."/>
            <person name="Ichikawa N."/>
        </authorList>
    </citation>
    <scope>NUCLEOTIDE SEQUENCE [LARGE SCALE GENOMIC DNA]</scope>
    <source>
        <strain evidence="2 3">NBRC 102076</strain>
    </source>
</reference>
<dbReference type="EMBL" id="BJLH01000007">
    <property type="protein sequence ID" value="GEA60593.1"/>
    <property type="molecule type" value="Genomic_DNA"/>
</dbReference>
<sequence>MVETMKERMKMLLKAGVISQCAHNIALMATEALEKEWVVDIQSDQVQMAMTHFARAIDRIQLGNEISEGLDSEIFAEIKEDECYPLIQAMNKKLCDFTKIETIPDAENSFFISNLYAMYLERT</sequence>
<organism evidence="2 3">
    <name type="scientific">Vibrio comitans NBRC 102076</name>
    <dbReference type="NCBI Taxonomy" id="1219078"/>
    <lineage>
        <taxon>Bacteria</taxon>
        <taxon>Pseudomonadati</taxon>
        <taxon>Pseudomonadota</taxon>
        <taxon>Gammaproteobacteria</taxon>
        <taxon>Vibrionales</taxon>
        <taxon>Vibrionaceae</taxon>
        <taxon>Vibrio</taxon>
    </lineage>
</organism>
<name>A0A4Y3IM77_9VIBR</name>
<dbReference type="Gene3D" id="1.10.1790.10">
    <property type="entry name" value="PRD domain"/>
    <property type="match status" value="1"/>
</dbReference>
<dbReference type="GO" id="GO:0006355">
    <property type="term" value="P:regulation of DNA-templated transcription"/>
    <property type="evidence" value="ECO:0007669"/>
    <property type="project" value="InterPro"/>
</dbReference>
<accession>A0A4Y3IM77</accession>
<evidence type="ECO:0000313" key="3">
    <source>
        <dbReference type="Proteomes" id="UP000318242"/>
    </source>
</evidence>
<proteinExistence type="predicted"/>
<evidence type="ECO:0000259" key="1">
    <source>
        <dbReference type="Pfam" id="PF00874"/>
    </source>
</evidence>
<dbReference type="Proteomes" id="UP000318242">
    <property type="component" value="Unassembled WGS sequence"/>
</dbReference>
<protein>
    <recommendedName>
        <fullName evidence="1">PRD domain-containing protein</fullName>
    </recommendedName>
</protein>
<dbReference type="AlphaFoldDB" id="A0A4Y3IM77"/>
<dbReference type="Pfam" id="PF00874">
    <property type="entry name" value="PRD"/>
    <property type="match status" value="1"/>
</dbReference>
<gene>
    <name evidence="2" type="ORF">VCO01S_17860</name>
</gene>